<dbReference type="GO" id="GO:0005634">
    <property type="term" value="C:nucleus"/>
    <property type="evidence" value="ECO:0007669"/>
    <property type="project" value="UniProtKB-SubCell"/>
</dbReference>
<feature type="compositionally biased region" description="Polar residues" evidence="3">
    <location>
        <begin position="303"/>
        <end position="314"/>
    </location>
</feature>
<dbReference type="OrthoDB" id="8775810at2759"/>
<dbReference type="Proteomes" id="UP000242180">
    <property type="component" value="Unassembled WGS sequence"/>
</dbReference>
<feature type="region of interest" description="Disordered" evidence="3">
    <location>
        <begin position="165"/>
        <end position="237"/>
    </location>
</feature>
<sequence length="438" mass="49656">MASELDKKIAKYRKELFQWERYFQQKYGRRPGVKDIQERPQNYKNYNRLKKQKRAEAEEGGVSAHEAHGKTAQTTAAKEQGAQEEKEEGQEPVNGEEISTQQSQMDTPPPVQYHGQQRRKPSVQVIAGDEADEFLSKLGQEKIDSDLANEAFWLDISVEELIARKEAGSSQSQSQSLLQSPDDPLGPSSAPDPFHQPLKEKFPEAPLSAINTNANIHTASCSETKSTGKRRASQSVLDDTATAAAAVHAHRERRMFRFKHSRSFHELTEDDGQHDEAYRAFFLGLTVKELRAREGRSKKRSNRTATATSGNQENKPALKRSANSAPSTHEVIKQQEDKEEEEKKKKEDFAKAMSVMEAVANTMLPADVKVVPRTSRRYMPSTPYTSYQVERIQNLLRDHLFFEERVTPVSDEHLTGVHDTSFAADHYQVNLRQEETFS</sequence>
<comment type="caution">
    <text evidence="4">The sequence shown here is derived from an EMBL/GenBank/DDBJ whole genome shotgun (WGS) entry which is preliminary data.</text>
</comment>
<dbReference type="GO" id="GO:0006260">
    <property type="term" value="P:DNA replication"/>
    <property type="evidence" value="ECO:0007669"/>
    <property type="project" value="InterPro"/>
</dbReference>
<dbReference type="InParanoid" id="A0A1X2HNF5"/>
<keyword evidence="2" id="KW-0539">Nucleus</keyword>
<organism evidence="4 5">
    <name type="scientific">Syncephalastrum racemosum</name>
    <name type="common">Filamentous fungus</name>
    <dbReference type="NCBI Taxonomy" id="13706"/>
    <lineage>
        <taxon>Eukaryota</taxon>
        <taxon>Fungi</taxon>
        <taxon>Fungi incertae sedis</taxon>
        <taxon>Mucoromycota</taxon>
        <taxon>Mucoromycotina</taxon>
        <taxon>Mucoromycetes</taxon>
        <taxon>Mucorales</taxon>
        <taxon>Syncephalastraceae</taxon>
        <taxon>Syncephalastrum</taxon>
    </lineage>
</organism>
<feature type="compositionally biased region" description="Basic and acidic residues" evidence="3">
    <location>
        <begin position="330"/>
        <end position="348"/>
    </location>
</feature>
<evidence type="ECO:0008006" key="6">
    <source>
        <dbReference type="Google" id="ProtNLM"/>
    </source>
</evidence>
<gene>
    <name evidence="4" type="ORF">BCR43DRAFT_521809</name>
</gene>
<feature type="compositionally biased region" description="Polar residues" evidence="3">
    <location>
        <begin position="97"/>
        <end position="106"/>
    </location>
</feature>
<comment type="subcellular location">
    <subcellularLocation>
        <location evidence="1">Nucleus</location>
    </subcellularLocation>
</comment>
<dbReference type="Gene3D" id="1.10.10.1460">
    <property type="match status" value="1"/>
</dbReference>
<feature type="region of interest" description="Disordered" evidence="3">
    <location>
        <begin position="28"/>
        <end position="123"/>
    </location>
</feature>
<keyword evidence="5" id="KW-1185">Reference proteome</keyword>
<evidence type="ECO:0000256" key="3">
    <source>
        <dbReference type="SAM" id="MobiDB-lite"/>
    </source>
</evidence>
<evidence type="ECO:0000313" key="4">
    <source>
        <dbReference type="EMBL" id="ORZ00859.1"/>
    </source>
</evidence>
<reference evidence="4 5" key="1">
    <citation type="submission" date="2016-07" db="EMBL/GenBank/DDBJ databases">
        <title>Pervasive Adenine N6-methylation of Active Genes in Fungi.</title>
        <authorList>
            <consortium name="DOE Joint Genome Institute"/>
            <person name="Mondo S.J."/>
            <person name="Dannebaum R.O."/>
            <person name="Kuo R.C."/>
            <person name="Labutti K."/>
            <person name="Haridas S."/>
            <person name="Kuo A."/>
            <person name="Salamov A."/>
            <person name="Ahrendt S.R."/>
            <person name="Lipzen A."/>
            <person name="Sullivan W."/>
            <person name="Andreopoulos W.B."/>
            <person name="Clum A."/>
            <person name="Lindquist E."/>
            <person name="Daum C."/>
            <person name="Ramamoorthy G.K."/>
            <person name="Gryganskyi A."/>
            <person name="Culley D."/>
            <person name="Magnuson J.K."/>
            <person name="James T.Y."/>
            <person name="O'Malley M.A."/>
            <person name="Stajich J.E."/>
            <person name="Spatafora J.W."/>
            <person name="Visel A."/>
            <person name="Grigoriev I.V."/>
        </authorList>
    </citation>
    <scope>NUCLEOTIDE SEQUENCE [LARGE SCALE GENOMIC DNA]</scope>
    <source>
        <strain evidence="4 5">NRRL 2496</strain>
    </source>
</reference>
<evidence type="ECO:0000256" key="1">
    <source>
        <dbReference type="ARBA" id="ARBA00004123"/>
    </source>
</evidence>
<name>A0A1X2HNF5_SYNRA</name>
<protein>
    <recommendedName>
        <fullName evidence="6">DNA replication regulator SLD2</fullName>
    </recommendedName>
</protein>
<evidence type="ECO:0000313" key="5">
    <source>
        <dbReference type="Proteomes" id="UP000242180"/>
    </source>
</evidence>
<dbReference type="InterPro" id="IPR021110">
    <property type="entry name" value="DNA_rep_checkpnt_protein"/>
</dbReference>
<feature type="compositionally biased region" description="Low complexity" evidence="3">
    <location>
        <begin position="169"/>
        <end position="180"/>
    </location>
</feature>
<dbReference type="EMBL" id="MCGN01000002">
    <property type="protein sequence ID" value="ORZ00859.1"/>
    <property type="molecule type" value="Genomic_DNA"/>
</dbReference>
<feature type="compositionally biased region" description="Polar residues" evidence="3">
    <location>
        <begin position="209"/>
        <end position="225"/>
    </location>
</feature>
<dbReference type="AlphaFoldDB" id="A0A1X2HNF5"/>
<accession>A0A1X2HNF5</accession>
<dbReference type="Pfam" id="PF11719">
    <property type="entry name" value="Drc1-Sld2"/>
    <property type="match status" value="1"/>
</dbReference>
<evidence type="ECO:0000256" key="2">
    <source>
        <dbReference type="ARBA" id="ARBA00023242"/>
    </source>
</evidence>
<feature type="compositionally biased region" description="Low complexity" evidence="3">
    <location>
        <begin position="70"/>
        <end position="80"/>
    </location>
</feature>
<proteinExistence type="predicted"/>
<feature type="region of interest" description="Disordered" evidence="3">
    <location>
        <begin position="293"/>
        <end position="348"/>
    </location>
</feature>